<name>M1QAL1_9ZZZZ</name>
<reference evidence="2" key="1">
    <citation type="journal article" date="2013" name="Syst. Appl. Microbiol.">
        <title>New insights into the archaeal diversity of a hypersaline microbial mat obtained by a metagenomic approach.</title>
        <authorList>
            <person name="Lopez-Lopez A."/>
            <person name="Richter M."/>
            <person name="Pena A."/>
            <person name="Tamames J."/>
            <person name="Rossello-Mora R."/>
        </authorList>
    </citation>
    <scope>NUCLEOTIDE SEQUENCE</scope>
</reference>
<dbReference type="InterPro" id="IPR050616">
    <property type="entry name" value="CPA3_Na-H_Antiporter_A"/>
</dbReference>
<dbReference type="PANTHER" id="PTHR43373">
    <property type="entry name" value="NA(+)/H(+) ANTIPORTER SUBUNIT"/>
    <property type="match status" value="1"/>
</dbReference>
<evidence type="ECO:0000259" key="1">
    <source>
        <dbReference type="Pfam" id="PF20501"/>
    </source>
</evidence>
<evidence type="ECO:0000313" key="2">
    <source>
        <dbReference type="EMBL" id="AGF92978.1"/>
    </source>
</evidence>
<dbReference type="EMBL" id="JX684078">
    <property type="protein sequence ID" value="AGF92978.1"/>
    <property type="molecule type" value="Genomic_DNA"/>
</dbReference>
<organism evidence="2">
    <name type="scientific">uncultured organism</name>
    <dbReference type="NCBI Taxonomy" id="155900"/>
    <lineage>
        <taxon>unclassified sequences</taxon>
        <taxon>environmental samples</taxon>
    </lineage>
</organism>
<gene>
    <name evidence="2" type="ORF">FLSS-6_0033</name>
</gene>
<protein>
    <submittedName>
        <fullName evidence="2">Membrane-bound hydrogenase MBH 2, subunit Mbh2E (Na+/H+ transporter subunit)</fullName>
    </submittedName>
</protein>
<accession>M1QAL1</accession>
<sequence>MRKAVAALAFFVILAFLLMAATEMRNFGDPAHEKMDNYFLENSQVDDETNNVVAAVLFDYRGIDTLGEATILFSAVSGVIAVLRNMKKVERGVSS</sequence>
<dbReference type="AlphaFoldDB" id="M1QAL1"/>
<dbReference type="InterPro" id="IPR046806">
    <property type="entry name" value="MrpA_C/MbhE"/>
</dbReference>
<feature type="domain" description="MrpA C-terminal/MbhE" evidence="1">
    <location>
        <begin position="13"/>
        <end position="88"/>
    </location>
</feature>
<dbReference type="Pfam" id="PF20501">
    <property type="entry name" value="MbhE"/>
    <property type="match status" value="1"/>
</dbReference>
<dbReference type="PANTHER" id="PTHR43373:SF1">
    <property type="entry name" value="NA(+)_H(+) ANTIPORTER SUBUNIT A"/>
    <property type="match status" value="1"/>
</dbReference>
<proteinExistence type="predicted"/>